<dbReference type="PROSITE" id="PS00059">
    <property type="entry name" value="ADH_ZINC"/>
    <property type="match status" value="1"/>
</dbReference>
<comment type="caution">
    <text evidence="8">The sequence shown here is derived from an EMBL/GenBank/DDBJ whole genome shotgun (WGS) entry which is preliminary data.</text>
</comment>
<dbReference type="InterPro" id="IPR002328">
    <property type="entry name" value="ADH_Zn_CS"/>
</dbReference>
<dbReference type="InterPro" id="IPR011032">
    <property type="entry name" value="GroES-like_sf"/>
</dbReference>
<gene>
    <name evidence="8" type="ORF">H9830_02195</name>
</gene>
<evidence type="ECO:0000256" key="1">
    <source>
        <dbReference type="ARBA" id="ARBA00001947"/>
    </source>
</evidence>
<reference evidence="8" key="2">
    <citation type="submission" date="2021-04" db="EMBL/GenBank/DDBJ databases">
        <authorList>
            <person name="Gilroy R."/>
        </authorList>
    </citation>
    <scope>NUCLEOTIDE SEQUENCE</scope>
    <source>
        <strain evidence="8">ChiGjej1B1-98</strain>
    </source>
</reference>
<dbReference type="GO" id="GO:0008270">
    <property type="term" value="F:zinc ion binding"/>
    <property type="evidence" value="ECO:0007669"/>
    <property type="project" value="InterPro"/>
</dbReference>
<name>A0A9D2C8R8_9MICO</name>
<dbReference type="InterPro" id="IPR050129">
    <property type="entry name" value="Zn_alcohol_dh"/>
</dbReference>
<evidence type="ECO:0000259" key="7">
    <source>
        <dbReference type="Pfam" id="PF08240"/>
    </source>
</evidence>
<dbReference type="Proteomes" id="UP000824005">
    <property type="component" value="Unassembled WGS sequence"/>
</dbReference>
<evidence type="ECO:0000313" key="9">
    <source>
        <dbReference type="Proteomes" id="UP000824005"/>
    </source>
</evidence>
<dbReference type="EMBL" id="DXDC01000060">
    <property type="protein sequence ID" value="HIY65074.1"/>
    <property type="molecule type" value="Genomic_DNA"/>
</dbReference>
<keyword evidence="2 5" id="KW-0479">Metal-binding</keyword>
<organism evidence="8 9">
    <name type="scientific">Candidatus Agrococcus pullicola</name>
    <dbReference type="NCBI Taxonomy" id="2838429"/>
    <lineage>
        <taxon>Bacteria</taxon>
        <taxon>Bacillati</taxon>
        <taxon>Actinomycetota</taxon>
        <taxon>Actinomycetes</taxon>
        <taxon>Micrococcales</taxon>
        <taxon>Microbacteriaceae</taxon>
        <taxon>Agrococcus</taxon>
    </lineage>
</organism>
<keyword evidence="3 5" id="KW-0862">Zinc</keyword>
<dbReference type="GO" id="GO:0016491">
    <property type="term" value="F:oxidoreductase activity"/>
    <property type="evidence" value="ECO:0007669"/>
    <property type="project" value="UniProtKB-KW"/>
</dbReference>
<dbReference type="SUPFAM" id="SSF51735">
    <property type="entry name" value="NAD(P)-binding Rossmann-fold domains"/>
    <property type="match status" value="1"/>
</dbReference>
<feature type="domain" description="Alcohol dehydrogenase-like N-terminal" evidence="7">
    <location>
        <begin position="24"/>
        <end position="131"/>
    </location>
</feature>
<evidence type="ECO:0000256" key="4">
    <source>
        <dbReference type="ARBA" id="ARBA00023002"/>
    </source>
</evidence>
<evidence type="ECO:0000313" key="8">
    <source>
        <dbReference type="EMBL" id="HIY65074.1"/>
    </source>
</evidence>
<comment type="similarity">
    <text evidence="5">Belongs to the zinc-containing alcohol dehydrogenase family.</text>
</comment>
<evidence type="ECO:0000256" key="3">
    <source>
        <dbReference type="ARBA" id="ARBA00022833"/>
    </source>
</evidence>
<dbReference type="Pfam" id="PF08240">
    <property type="entry name" value="ADH_N"/>
    <property type="match status" value="1"/>
</dbReference>
<accession>A0A9D2C8R8</accession>
<reference evidence="8" key="1">
    <citation type="journal article" date="2021" name="PeerJ">
        <title>Extensive microbial diversity within the chicken gut microbiome revealed by metagenomics and culture.</title>
        <authorList>
            <person name="Gilroy R."/>
            <person name="Ravi A."/>
            <person name="Getino M."/>
            <person name="Pursley I."/>
            <person name="Horton D.L."/>
            <person name="Alikhan N.F."/>
            <person name="Baker D."/>
            <person name="Gharbi K."/>
            <person name="Hall N."/>
            <person name="Watson M."/>
            <person name="Adriaenssens E.M."/>
            <person name="Foster-Nyarko E."/>
            <person name="Jarju S."/>
            <person name="Secka A."/>
            <person name="Antonio M."/>
            <person name="Oren A."/>
            <person name="Chaudhuri R.R."/>
            <person name="La Ragione R."/>
            <person name="Hildebrand F."/>
            <person name="Pallen M.J."/>
        </authorList>
    </citation>
    <scope>NUCLEOTIDE SEQUENCE</scope>
    <source>
        <strain evidence="8">ChiGjej1B1-98</strain>
    </source>
</reference>
<comment type="cofactor">
    <cofactor evidence="1 5">
        <name>Zn(2+)</name>
        <dbReference type="ChEBI" id="CHEBI:29105"/>
    </cofactor>
</comment>
<keyword evidence="4" id="KW-0560">Oxidoreductase</keyword>
<feature type="domain" description="Alcohol dehydrogenase-like C-terminal" evidence="6">
    <location>
        <begin position="172"/>
        <end position="288"/>
    </location>
</feature>
<dbReference type="AlphaFoldDB" id="A0A9D2C8R8"/>
<evidence type="ECO:0000256" key="2">
    <source>
        <dbReference type="ARBA" id="ARBA00022723"/>
    </source>
</evidence>
<dbReference type="PANTHER" id="PTHR43401">
    <property type="entry name" value="L-THREONINE 3-DEHYDROGENASE"/>
    <property type="match status" value="1"/>
</dbReference>
<dbReference type="SUPFAM" id="SSF50129">
    <property type="entry name" value="GroES-like"/>
    <property type="match status" value="1"/>
</dbReference>
<proteinExistence type="inferred from homology"/>
<dbReference type="PANTHER" id="PTHR43401:SF2">
    <property type="entry name" value="L-THREONINE 3-DEHYDROGENASE"/>
    <property type="match status" value="1"/>
</dbReference>
<dbReference type="Gene3D" id="3.40.50.720">
    <property type="entry name" value="NAD(P)-binding Rossmann-like Domain"/>
    <property type="match status" value="1"/>
</dbReference>
<dbReference type="InterPro" id="IPR013149">
    <property type="entry name" value="ADH-like_C"/>
</dbReference>
<dbReference type="Gene3D" id="3.90.180.10">
    <property type="entry name" value="Medium-chain alcohol dehydrogenases, catalytic domain"/>
    <property type="match status" value="1"/>
</dbReference>
<dbReference type="InterPro" id="IPR036291">
    <property type="entry name" value="NAD(P)-bd_dom_sf"/>
</dbReference>
<sequence>MKAARYLGDHAVRVDDIPVPGYGARDVLIRPLAVGLCATDTHIVDGAFVSRPPMTLGHEIAGEIVAVGSEVINTAIGDLVTVEPHLYCGVCIWCQNGNLNMCPERQAPGVHLDGGMAEFLAVPETLAYALPANTPPQFGAMTEPIACAIHAMDRLSPKSGLPIAIFGSGPAGAVLIALAKLAGLGPIVAVDTREQRRDLALRFGADVAVDPAATDFAERMNELSAGNGFPYIIDAVGSSRVLTTAIEIAARGANILLFGVANPDDTATVRPHDIYARELSLIGTALNPFTHRRAANLLASLPLHELNAGFFGLDDVEAALQAQRDGTYDKVFITPQEVTQR</sequence>
<evidence type="ECO:0000259" key="6">
    <source>
        <dbReference type="Pfam" id="PF00107"/>
    </source>
</evidence>
<evidence type="ECO:0000256" key="5">
    <source>
        <dbReference type="RuleBase" id="RU361277"/>
    </source>
</evidence>
<dbReference type="InterPro" id="IPR013154">
    <property type="entry name" value="ADH-like_N"/>
</dbReference>
<protein>
    <submittedName>
        <fullName evidence="8">Alcohol dehydrogenase catalytic domain-containing protein</fullName>
    </submittedName>
</protein>
<dbReference type="Pfam" id="PF00107">
    <property type="entry name" value="ADH_zinc_N"/>
    <property type="match status" value="1"/>
</dbReference>